<gene>
    <name evidence="6" type="ORF">GXN76_03385</name>
</gene>
<dbReference type="GO" id="GO:0010181">
    <property type="term" value="F:FMN binding"/>
    <property type="evidence" value="ECO:0007669"/>
    <property type="project" value="InterPro"/>
</dbReference>
<comment type="similarity">
    <text evidence="4">Belongs to the flavoredoxin family.</text>
</comment>
<evidence type="ECO:0000256" key="3">
    <source>
        <dbReference type="ARBA" id="ARBA00022643"/>
    </source>
</evidence>
<dbReference type="PANTHER" id="PTHR33798:SF5">
    <property type="entry name" value="FLAVIN REDUCTASE LIKE DOMAIN-CONTAINING PROTEIN"/>
    <property type="match status" value="1"/>
</dbReference>
<dbReference type="KEGG" id="kpul:GXN76_03385"/>
<feature type="domain" description="Flavin reductase like" evidence="5">
    <location>
        <begin position="19"/>
        <end position="176"/>
    </location>
</feature>
<dbReference type="RefSeq" id="WP_173220517.1">
    <property type="nucleotide sequence ID" value="NZ_CP048104.1"/>
</dbReference>
<accession>A0A7D4BIG7</accession>
<dbReference type="Gene3D" id="2.30.110.10">
    <property type="entry name" value="Electron Transport, Fmn-binding Protein, Chain A"/>
    <property type="match status" value="1"/>
</dbReference>
<dbReference type="AlphaFoldDB" id="A0A7D4BIG7"/>
<keyword evidence="7" id="KW-1185">Reference proteome</keyword>
<dbReference type="EMBL" id="CP048104">
    <property type="protein sequence ID" value="QKG83610.1"/>
    <property type="molecule type" value="Genomic_DNA"/>
</dbReference>
<comment type="cofactor">
    <cofactor evidence="1">
        <name>FMN</name>
        <dbReference type="ChEBI" id="CHEBI:58210"/>
    </cofactor>
</comment>
<dbReference type="Proteomes" id="UP000503088">
    <property type="component" value="Chromosome"/>
</dbReference>
<keyword evidence="3" id="KW-0288">FMN</keyword>
<dbReference type="Pfam" id="PF01613">
    <property type="entry name" value="Flavin_Reduct"/>
    <property type="match status" value="1"/>
</dbReference>
<evidence type="ECO:0000259" key="5">
    <source>
        <dbReference type="SMART" id="SM00903"/>
    </source>
</evidence>
<dbReference type="PANTHER" id="PTHR33798">
    <property type="entry name" value="FLAVOPROTEIN OXYGENASE"/>
    <property type="match status" value="1"/>
</dbReference>
<evidence type="ECO:0000256" key="4">
    <source>
        <dbReference type="ARBA" id="ARBA00038054"/>
    </source>
</evidence>
<evidence type="ECO:0000313" key="6">
    <source>
        <dbReference type="EMBL" id="QKG83610.1"/>
    </source>
</evidence>
<reference evidence="6 7" key="1">
    <citation type="submission" date="2020-01" db="EMBL/GenBank/DDBJ databases">
        <authorList>
            <person name="Gulvik C.A."/>
            <person name="Batra D.G."/>
        </authorList>
    </citation>
    <scope>NUCLEOTIDE SEQUENCE [LARGE SCALE GENOMIC DNA]</scope>
    <source>
        <strain evidence="6 7">W9323</strain>
    </source>
</reference>
<keyword evidence="2" id="KW-0285">Flavoprotein</keyword>
<evidence type="ECO:0000313" key="7">
    <source>
        <dbReference type="Proteomes" id="UP000503088"/>
    </source>
</evidence>
<sequence length="210" mass="23240">MKIDPAALAWKDAYKWMIGSILPRPIAFVSTMDQQGRANLAPFSFFTGICAEPFLVCFAPMRRGTDGAKKDTLANIEATGEFVINVVGEKIAEPMNDCATEYEPEVDEFEEAGLNKLPSERIRPPRVAESDVHLECRLHELLHFGDQPGSGSLVIGEVLLIHAKDTLIHDGKIDTNQLNPIGRMAGPAYTRAIADTFLMERKKKSSRKRG</sequence>
<protein>
    <submittedName>
        <fullName evidence="6">Flavin reductase family protein</fullName>
    </submittedName>
</protein>
<dbReference type="SMART" id="SM00903">
    <property type="entry name" value="Flavin_Reduct"/>
    <property type="match status" value="1"/>
</dbReference>
<dbReference type="GO" id="GO:0016646">
    <property type="term" value="F:oxidoreductase activity, acting on the CH-NH group of donors, NAD or NADP as acceptor"/>
    <property type="evidence" value="ECO:0007669"/>
    <property type="project" value="UniProtKB-ARBA"/>
</dbReference>
<name>A0A7D4BIG7_9BACL</name>
<proteinExistence type="inferred from homology"/>
<dbReference type="InterPro" id="IPR012349">
    <property type="entry name" value="Split_barrel_FMN-bd"/>
</dbReference>
<dbReference type="SUPFAM" id="SSF50475">
    <property type="entry name" value="FMN-binding split barrel"/>
    <property type="match status" value="1"/>
</dbReference>
<organism evidence="6 7">
    <name type="scientific">Kroppenstedtia pulmonis</name>
    <dbReference type="NCBI Taxonomy" id="1380685"/>
    <lineage>
        <taxon>Bacteria</taxon>
        <taxon>Bacillati</taxon>
        <taxon>Bacillota</taxon>
        <taxon>Bacilli</taxon>
        <taxon>Bacillales</taxon>
        <taxon>Thermoactinomycetaceae</taxon>
        <taxon>Kroppenstedtia</taxon>
    </lineage>
</organism>
<evidence type="ECO:0000256" key="2">
    <source>
        <dbReference type="ARBA" id="ARBA00022630"/>
    </source>
</evidence>
<evidence type="ECO:0000256" key="1">
    <source>
        <dbReference type="ARBA" id="ARBA00001917"/>
    </source>
</evidence>
<dbReference type="InterPro" id="IPR002563">
    <property type="entry name" value="Flavin_Rdtase-like_dom"/>
</dbReference>